<dbReference type="Pfam" id="PF10017">
    <property type="entry name" value="Methyltransf_33"/>
    <property type="match status" value="1"/>
</dbReference>
<dbReference type="Gene3D" id="3.40.50.150">
    <property type="entry name" value="Vaccinia Virus protein VP39"/>
    <property type="match status" value="1"/>
</dbReference>
<organism evidence="5 6">
    <name type="scientific">Fusarium austroafricanum</name>
    <dbReference type="NCBI Taxonomy" id="2364996"/>
    <lineage>
        <taxon>Eukaryota</taxon>
        <taxon>Fungi</taxon>
        <taxon>Dikarya</taxon>
        <taxon>Ascomycota</taxon>
        <taxon>Pezizomycotina</taxon>
        <taxon>Sordariomycetes</taxon>
        <taxon>Hypocreomycetidae</taxon>
        <taxon>Hypocreales</taxon>
        <taxon>Nectriaceae</taxon>
        <taxon>Fusarium</taxon>
        <taxon>Fusarium concolor species complex</taxon>
    </lineage>
</organism>
<feature type="domain" description="Histidine-specific methyltransferase SAM-dependent" evidence="4">
    <location>
        <begin position="64"/>
        <end position="326"/>
    </location>
</feature>
<accession>A0A8H4K8N4</accession>
<dbReference type="OrthoDB" id="4999902at2759"/>
<dbReference type="InterPro" id="IPR019257">
    <property type="entry name" value="MeTrfase_dom"/>
</dbReference>
<evidence type="ECO:0000256" key="2">
    <source>
        <dbReference type="ARBA" id="ARBA00022679"/>
    </source>
</evidence>
<dbReference type="Proteomes" id="UP000605986">
    <property type="component" value="Unassembled WGS sequence"/>
</dbReference>
<evidence type="ECO:0000256" key="1">
    <source>
        <dbReference type="ARBA" id="ARBA00022603"/>
    </source>
</evidence>
<dbReference type="AlphaFoldDB" id="A0A8H4K8N4"/>
<keyword evidence="1" id="KW-0489">Methyltransferase</keyword>
<evidence type="ECO:0000313" key="5">
    <source>
        <dbReference type="EMBL" id="KAF4446752.1"/>
    </source>
</evidence>
<keyword evidence="3" id="KW-0949">S-adenosyl-L-methionine</keyword>
<reference evidence="5" key="1">
    <citation type="submission" date="2020-01" db="EMBL/GenBank/DDBJ databases">
        <title>Identification and distribution of gene clusters putatively required for synthesis of sphingolipid metabolism inhibitors in phylogenetically diverse species of the filamentous fungus Fusarium.</title>
        <authorList>
            <person name="Kim H.-S."/>
            <person name="Busman M."/>
            <person name="Brown D.W."/>
            <person name="Divon H."/>
            <person name="Uhlig S."/>
            <person name="Proctor R.H."/>
        </authorList>
    </citation>
    <scope>NUCLEOTIDE SEQUENCE</scope>
    <source>
        <strain evidence="5">NRRL 53441</strain>
    </source>
</reference>
<evidence type="ECO:0000259" key="4">
    <source>
        <dbReference type="Pfam" id="PF10017"/>
    </source>
</evidence>
<dbReference type="GO" id="GO:0032259">
    <property type="term" value="P:methylation"/>
    <property type="evidence" value="ECO:0007669"/>
    <property type="project" value="UniProtKB-KW"/>
</dbReference>
<comment type="caution">
    <text evidence="5">The sequence shown here is derived from an EMBL/GenBank/DDBJ whole genome shotgun (WGS) entry which is preliminary data.</text>
</comment>
<dbReference type="InterPro" id="IPR029063">
    <property type="entry name" value="SAM-dependent_MTases_sf"/>
</dbReference>
<evidence type="ECO:0000313" key="6">
    <source>
        <dbReference type="Proteomes" id="UP000605986"/>
    </source>
</evidence>
<dbReference type="GO" id="GO:0008168">
    <property type="term" value="F:methyltransferase activity"/>
    <property type="evidence" value="ECO:0007669"/>
    <property type="project" value="UniProtKB-KW"/>
</dbReference>
<gene>
    <name evidence="5" type="ORF">F53441_9686</name>
</gene>
<dbReference type="InterPro" id="IPR051128">
    <property type="entry name" value="EgtD_Methyltrsf_superfamily"/>
</dbReference>
<proteinExistence type="predicted"/>
<protein>
    <recommendedName>
        <fullName evidence="4">Histidine-specific methyltransferase SAM-dependent domain-containing protein</fullName>
    </recommendedName>
</protein>
<dbReference type="EMBL" id="JAADJG010000445">
    <property type="protein sequence ID" value="KAF4446752.1"/>
    <property type="molecule type" value="Genomic_DNA"/>
</dbReference>
<evidence type="ECO:0000256" key="3">
    <source>
        <dbReference type="ARBA" id="ARBA00022691"/>
    </source>
</evidence>
<keyword evidence="6" id="KW-1185">Reference proteome</keyword>
<name>A0A8H4K8N4_9HYPO</name>
<sequence length="335" mass="38340">MSTLESWTVYKTDRQIIDIGGSLIDKTFVDQQLPKAFLKQGDFPKEIDYTTFVDDWNAVANQSYQTSLEMTIIQNIADRIVGELTWGTHIIDLGADNSKKFEPYVRAFIKQNKECTYVALNLNYDSLVEHINNVKATFPNVMCIGLWGSFEQGDVYFKETRPMARLFLSLGSLFYNAPNFMVMERCIEFKSHLQEPDRLVVNQEGPISYAAGAIHAAYTTEEYRNFFITYLQGLHDNAGIKDVDPESAWTVQSKLNKAMHCFDVTANHDMYCENFKIVVVAGTTFKMFKSWKRSEFRVHELTTKAGLKIKTLGKSENSGMIQYLIQTADPHCWNA</sequence>
<keyword evidence="2" id="KW-0808">Transferase</keyword>
<dbReference type="PANTHER" id="PTHR43397">
    <property type="entry name" value="ERGOTHIONEINE BIOSYNTHESIS PROTEIN 1"/>
    <property type="match status" value="1"/>
</dbReference>
<dbReference type="PANTHER" id="PTHR43397:SF1">
    <property type="entry name" value="ERGOTHIONEINE BIOSYNTHESIS PROTEIN 1"/>
    <property type="match status" value="1"/>
</dbReference>